<dbReference type="AlphaFoldDB" id="A0AAD4H928"/>
<dbReference type="InterPro" id="IPR045136">
    <property type="entry name" value="Iah1-like"/>
</dbReference>
<organism evidence="1 2">
    <name type="scientific">Linnemannia exigua</name>
    <dbReference type="NCBI Taxonomy" id="604196"/>
    <lineage>
        <taxon>Eukaryota</taxon>
        <taxon>Fungi</taxon>
        <taxon>Fungi incertae sedis</taxon>
        <taxon>Mucoromycota</taxon>
        <taxon>Mortierellomycotina</taxon>
        <taxon>Mortierellomycetes</taxon>
        <taxon>Mortierellales</taxon>
        <taxon>Mortierellaceae</taxon>
        <taxon>Linnemannia</taxon>
    </lineage>
</organism>
<comment type="caution">
    <text evidence="1">The sequence shown here is derived from an EMBL/GenBank/DDBJ whole genome shotgun (WGS) entry which is preliminary data.</text>
</comment>
<evidence type="ECO:0000313" key="1">
    <source>
        <dbReference type="EMBL" id="KAG0278299.1"/>
    </source>
</evidence>
<evidence type="ECO:0000313" key="2">
    <source>
        <dbReference type="Proteomes" id="UP001194580"/>
    </source>
</evidence>
<dbReference type="EMBL" id="JAAAIL010000206">
    <property type="protein sequence ID" value="KAG0278299.1"/>
    <property type="molecule type" value="Genomic_DNA"/>
</dbReference>
<gene>
    <name evidence="1" type="ORF">BGZ95_004297</name>
</gene>
<dbReference type="PANTHER" id="PTHR14209:SF19">
    <property type="entry name" value="ISOAMYL ACETATE-HYDROLYZING ESTERASE 1 HOMOLOG"/>
    <property type="match status" value="1"/>
</dbReference>
<sequence length="97" mass="11047">MGGGAEGNSQQHLHQVDVIDTWGIMMESGQRTLSDFLRDGLHLAAEGNNVIFEEIMEYIRQKHPEWDPATMQIHGPQWRDLDLDHPETDLLICANKP</sequence>
<protein>
    <recommendedName>
        <fullName evidence="3">SGNH hydrolase-type esterase domain-containing protein</fullName>
    </recommendedName>
</protein>
<dbReference type="Proteomes" id="UP001194580">
    <property type="component" value="Unassembled WGS sequence"/>
</dbReference>
<name>A0AAD4H928_9FUNG</name>
<evidence type="ECO:0008006" key="3">
    <source>
        <dbReference type="Google" id="ProtNLM"/>
    </source>
</evidence>
<keyword evidence="2" id="KW-1185">Reference proteome</keyword>
<dbReference type="InterPro" id="IPR036514">
    <property type="entry name" value="SGNH_hydro_sf"/>
</dbReference>
<dbReference type="PANTHER" id="PTHR14209">
    <property type="entry name" value="ISOAMYL ACETATE-HYDROLYZING ESTERASE 1"/>
    <property type="match status" value="1"/>
</dbReference>
<proteinExistence type="predicted"/>
<dbReference type="Gene3D" id="3.40.50.1110">
    <property type="entry name" value="SGNH hydrolase"/>
    <property type="match status" value="1"/>
</dbReference>
<dbReference type="SUPFAM" id="SSF52266">
    <property type="entry name" value="SGNH hydrolase"/>
    <property type="match status" value="1"/>
</dbReference>
<reference evidence="1" key="1">
    <citation type="journal article" date="2020" name="Fungal Divers.">
        <title>Resolving the Mortierellaceae phylogeny through synthesis of multi-gene phylogenetics and phylogenomics.</title>
        <authorList>
            <person name="Vandepol N."/>
            <person name="Liber J."/>
            <person name="Desiro A."/>
            <person name="Na H."/>
            <person name="Kennedy M."/>
            <person name="Barry K."/>
            <person name="Grigoriev I.V."/>
            <person name="Miller A.N."/>
            <person name="O'Donnell K."/>
            <person name="Stajich J.E."/>
            <person name="Bonito G."/>
        </authorList>
    </citation>
    <scope>NUCLEOTIDE SEQUENCE</scope>
    <source>
        <strain evidence="1">NRRL 28262</strain>
    </source>
</reference>
<accession>A0AAD4H928</accession>